<proteinExistence type="inferred from homology"/>
<reference evidence="6" key="1">
    <citation type="submission" date="2025-08" db="UniProtKB">
        <authorList>
            <consortium name="RefSeq"/>
        </authorList>
    </citation>
    <scope>IDENTIFICATION</scope>
    <source>
        <tissue evidence="6">Thorax and Abdomen</tissue>
    </source>
</reference>
<organism evidence="6">
    <name type="scientific">Neodiprion lecontei</name>
    <name type="common">Redheaded pine sawfly</name>
    <dbReference type="NCBI Taxonomy" id="441921"/>
    <lineage>
        <taxon>Eukaryota</taxon>
        <taxon>Metazoa</taxon>
        <taxon>Ecdysozoa</taxon>
        <taxon>Arthropoda</taxon>
        <taxon>Hexapoda</taxon>
        <taxon>Insecta</taxon>
        <taxon>Pterygota</taxon>
        <taxon>Neoptera</taxon>
        <taxon>Endopterygota</taxon>
        <taxon>Hymenoptera</taxon>
        <taxon>Tenthredinoidea</taxon>
        <taxon>Diprionidae</taxon>
        <taxon>Diprioninae</taxon>
        <taxon>Neodiprion</taxon>
    </lineage>
</organism>
<protein>
    <recommendedName>
        <fullName evidence="2">palmitoyl-protein hydrolase</fullName>
        <ecNumber evidence="2">3.1.2.22</ecNumber>
    </recommendedName>
</protein>
<evidence type="ECO:0000313" key="5">
    <source>
        <dbReference type="Proteomes" id="UP000829291"/>
    </source>
</evidence>
<sequence length="238" mass="26201">MINVMAAATRISKLHTIQATANHTATLIFFHGSGDTGNNVKDWIKLLNKEELKFPHIKIVYPTAPLQPYTPNNGEPSNVWFDRSAISKSAPELQASIDSMCSEVSGILEKEIACGIPVNRIVLGGFSMGGALSLHMAYRHRTSVAGCCAMSSFLNDNSLVYEALKTATTGSTPPLLQFHGVRDDLVPIEWGEETFKLLTELGVKGEFVPLKNAYHELTKLEVQKFKEWLLNVIPEESS</sequence>
<gene>
    <name evidence="6" type="primary">LOC107224160</name>
</gene>
<dbReference type="PANTHER" id="PTHR10655">
    <property type="entry name" value="LYSOPHOSPHOLIPASE-RELATED"/>
    <property type="match status" value="1"/>
</dbReference>
<evidence type="ECO:0000313" key="6">
    <source>
        <dbReference type="RefSeq" id="XP_015519591.1"/>
    </source>
</evidence>
<dbReference type="InterPro" id="IPR003140">
    <property type="entry name" value="PLipase/COase/thioEstase"/>
</dbReference>
<dbReference type="GO" id="GO:0052689">
    <property type="term" value="F:carboxylic ester hydrolase activity"/>
    <property type="evidence" value="ECO:0007669"/>
    <property type="project" value="TreeGrafter"/>
</dbReference>
<accession>A0A6J0BXC6</accession>
<dbReference type="RefSeq" id="XP_015519591.1">
    <property type="nucleotide sequence ID" value="XM_015664105.2"/>
</dbReference>
<keyword evidence="3" id="KW-0378">Hydrolase</keyword>
<feature type="domain" description="Phospholipase/carboxylesterase/thioesterase" evidence="4">
    <location>
        <begin position="16"/>
        <end position="229"/>
    </location>
</feature>
<dbReference type="KEGG" id="nlo:107224160"/>
<dbReference type="FunCoup" id="A0A6J0BXC6">
    <property type="interactions" value="489"/>
</dbReference>
<comment type="similarity">
    <text evidence="1">Belongs to the AB hydrolase superfamily. AB hydrolase 2 family.</text>
</comment>
<dbReference type="InterPro" id="IPR029058">
    <property type="entry name" value="AB_hydrolase_fold"/>
</dbReference>
<keyword evidence="5" id="KW-1185">Reference proteome</keyword>
<evidence type="ECO:0000256" key="1">
    <source>
        <dbReference type="ARBA" id="ARBA00006499"/>
    </source>
</evidence>
<evidence type="ECO:0000256" key="3">
    <source>
        <dbReference type="ARBA" id="ARBA00022801"/>
    </source>
</evidence>
<dbReference type="EC" id="3.1.2.22" evidence="2"/>
<dbReference type="Proteomes" id="UP000829291">
    <property type="component" value="Chromosome 4"/>
</dbReference>
<dbReference type="GeneID" id="107224160"/>
<dbReference type="GO" id="GO:0005737">
    <property type="term" value="C:cytoplasm"/>
    <property type="evidence" value="ECO:0007669"/>
    <property type="project" value="TreeGrafter"/>
</dbReference>
<dbReference type="InParanoid" id="A0A6J0BXC6"/>
<dbReference type="AlphaFoldDB" id="A0A6J0BXC6"/>
<dbReference type="Gene3D" id="3.40.50.1820">
    <property type="entry name" value="alpha/beta hydrolase"/>
    <property type="match status" value="1"/>
</dbReference>
<evidence type="ECO:0000259" key="4">
    <source>
        <dbReference type="Pfam" id="PF02230"/>
    </source>
</evidence>
<dbReference type="OrthoDB" id="2418081at2759"/>
<name>A0A6J0BXC6_NEOLC</name>
<dbReference type="PANTHER" id="PTHR10655:SF17">
    <property type="entry name" value="LYSOPHOSPHOLIPASE-LIKE PROTEIN 1"/>
    <property type="match status" value="1"/>
</dbReference>
<dbReference type="Pfam" id="PF02230">
    <property type="entry name" value="Abhydrolase_2"/>
    <property type="match status" value="1"/>
</dbReference>
<evidence type="ECO:0000256" key="2">
    <source>
        <dbReference type="ARBA" id="ARBA00012423"/>
    </source>
</evidence>
<dbReference type="GO" id="GO:0008474">
    <property type="term" value="F:palmitoyl-(protein) hydrolase activity"/>
    <property type="evidence" value="ECO:0007669"/>
    <property type="project" value="UniProtKB-EC"/>
</dbReference>
<dbReference type="SUPFAM" id="SSF53474">
    <property type="entry name" value="alpha/beta-Hydrolases"/>
    <property type="match status" value="1"/>
</dbReference>
<dbReference type="InterPro" id="IPR050565">
    <property type="entry name" value="LYPA1-2/EST-like"/>
</dbReference>